<evidence type="ECO:0000313" key="6">
    <source>
        <dbReference type="Proteomes" id="UP000034228"/>
    </source>
</evidence>
<reference evidence="5 6" key="1">
    <citation type="submission" date="2015-03" db="EMBL/GenBank/DDBJ databases">
        <title>Draft genome sequences of two protease-producing strains of Arsukibacterium isolated from two cold and alkaline environments.</title>
        <authorList>
            <person name="Lylloff J.E."/>
            <person name="Skov L.B."/>
            <person name="Jepsen M."/>
            <person name="Hallin P.F."/>
            <person name="Sorensen S.J."/>
            <person name="Stougaard P."/>
            <person name="Glaring M.A."/>
        </authorList>
    </citation>
    <scope>NUCLEOTIDE SEQUENCE [LARGE SCALE GENOMIC DNA]</scope>
    <source>
        <strain evidence="5 6">GCM72</strain>
    </source>
</reference>
<dbReference type="Gene3D" id="3.40.50.2300">
    <property type="match status" value="1"/>
</dbReference>
<dbReference type="RefSeq" id="WP_046556073.1">
    <property type="nucleotide sequence ID" value="NZ_LAHO01000002.1"/>
</dbReference>
<dbReference type="PANTHER" id="PTHR44591:SF14">
    <property type="entry name" value="PROTEIN PILG"/>
    <property type="match status" value="1"/>
</dbReference>
<keyword evidence="6" id="KW-1185">Reference proteome</keyword>
<dbReference type="InterPro" id="IPR011006">
    <property type="entry name" value="CheY-like_superfamily"/>
</dbReference>
<dbReference type="PANTHER" id="PTHR44591">
    <property type="entry name" value="STRESS RESPONSE REGULATOR PROTEIN 1"/>
    <property type="match status" value="1"/>
</dbReference>
<dbReference type="CDD" id="cd00156">
    <property type="entry name" value="REC"/>
    <property type="match status" value="1"/>
</dbReference>
<dbReference type="PROSITE" id="PS50110">
    <property type="entry name" value="RESPONSE_REGULATORY"/>
    <property type="match status" value="1"/>
</dbReference>
<dbReference type="GO" id="GO:0016301">
    <property type="term" value="F:kinase activity"/>
    <property type="evidence" value="ECO:0007669"/>
    <property type="project" value="UniProtKB-KW"/>
</dbReference>
<gene>
    <name evidence="5" type="ORF">WG68_02455</name>
</gene>
<evidence type="ECO:0000313" key="5">
    <source>
        <dbReference type="EMBL" id="KKO46826.1"/>
    </source>
</evidence>
<name>A0A0M2V888_9GAMM</name>
<dbReference type="SUPFAM" id="SSF52172">
    <property type="entry name" value="CheY-like"/>
    <property type="match status" value="1"/>
</dbReference>
<evidence type="ECO:0000256" key="2">
    <source>
        <dbReference type="ARBA" id="ARBA00023012"/>
    </source>
</evidence>
<feature type="modified residue" description="4-aspartylphosphate" evidence="3">
    <location>
        <position position="58"/>
    </location>
</feature>
<comment type="caution">
    <text evidence="5">The sequence shown here is derived from an EMBL/GenBank/DDBJ whole genome shotgun (WGS) entry which is preliminary data.</text>
</comment>
<accession>A0A0M2V888</accession>
<protein>
    <submittedName>
        <fullName evidence="5">Histidine kinase</fullName>
    </submittedName>
</protein>
<dbReference type="STRING" id="336831.WG68_02455"/>
<feature type="domain" description="Response regulatory" evidence="4">
    <location>
        <begin position="8"/>
        <end position="128"/>
    </location>
</feature>
<dbReference type="OrthoDB" id="5768548at2"/>
<keyword evidence="1 3" id="KW-0597">Phosphoprotein</keyword>
<proteinExistence type="predicted"/>
<dbReference type="InterPro" id="IPR050595">
    <property type="entry name" value="Bact_response_regulator"/>
</dbReference>
<dbReference type="AlphaFoldDB" id="A0A0M2V888"/>
<organism evidence="5 6">
    <name type="scientific">Arsukibacterium ikkense</name>
    <dbReference type="NCBI Taxonomy" id="336831"/>
    <lineage>
        <taxon>Bacteria</taxon>
        <taxon>Pseudomonadati</taxon>
        <taxon>Pseudomonadota</taxon>
        <taxon>Gammaproteobacteria</taxon>
        <taxon>Chromatiales</taxon>
        <taxon>Chromatiaceae</taxon>
        <taxon>Arsukibacterium</taxon>
    </lineage>
</organism>
<dbReference type="SMART" id="SM00448">
    <property type="entry name" value="REC"/>
    <property type="match status" value="1"/>
</dbReference>
<evidence type="ECO:0000256" key="1">
    <source>
        <dbReference type="ARBA" id="ARBA00022553"/>
    </source>
</evidence>
<dbReference type="Pfam" id="PF00072">
    <property type="entry name" value="Response_reg"/>
    <property type="match status" value="1"/>
</dbReference>
<dbReference type="GO" id="GO:0000160">
    <property type="term" value="P:phosphorelay signal transduction system"/>
    <property type="evidence" value="ECO:0007669"/>
    <property type="project" value="UniProtKB-KW"/>
</dbReference>
<dbReference type="InterPro" id="IPR001789">
    <property type="entry name" value="Sig_transdc_resp-reg_receiver"/>
</dbReference>
<dbReference type="Proteomes" id="UP000034228">
    <property type="component" value="Unassembled WGS sequence"/>
</dbReference>
<keyword evidence="2" id="KW-0902">Two-component regulatory system</keyword>
<keyword evidence="5" id="KW-0418">Kinase</keyword>
<sequence length="328" mass="37760">MTLTRNIHVLVVDDVILMCDFLYGVVNKVAGCRAIKALDGKAAAEYLGNERIDLLITDIEMKAPSGLELAQRVRSGMFSQTPYDIPIIIFSGNAYREVIEQSIAFDVNDFLVKPITSAGLTAKIQYHLQHKKVLKPMSHYAQLVADVDYAKAIELPTEDRAFSVAIVRELPEPKADDVDQREAASKAKEKKEKKEFLVWPEHATTGYFQLDRRMRNFAFNVSCFHNVFVENCKPVAIESERKRACEAADYLFHISKNIKQKDNRRDFWLLFQQRLDKLQPHVKELNSINIKHHSQVLVLLKRLAYWWMQTCSRPLIQINEVTHETADE</sequence>
<evidence type="ECO:0000259" key="4">
    <source>
        <dbReference type="PROSITE" id="PS50110"/>
    </source>
</evidence>
<dbReference type="EMBL" id="LAHO01000002">
    <property type="protein sequence ID" value="KKO46826.1"/>
    <property type="molecule type" value="Genomic_DNA"/>
</dbReference>
<keyword evidence="5" id="KW-0808">Transferase</keyword>
<evidence type="ECO:0000256" key="3">
    <source>
        <dbReference type="PROSITE-ProRule" id="PRU00169"/>
    </source>
</evidence>